<organism evidence="2 3">
    <name type="scientific">Aquimarina algiphila</name>
    <dbReference type="NCBI Taxonomy" id="2047982"/>
    <lineage>
        <taxon>Bacteria</taxon>
        <taxon>Pseudomonadati</taxon>
        <taxon>Bacteroidota</taxon>
        <taxon>Flavobacteriia</taxon>
        <taxon>Flavobacteriales</taxon>
        <taxon>Flavobacteriaceae</taxon>
        <taxon>Aquimarina</taxon>
    </lineage>
</organism>
<feature type="transmembrane region" description="Helical" evidence="1">
    <location>
        <begin position="139"/>
        <end position="159"/>
    </location>
</feature>
<dbReference type="Proteomes" id="UP000318833">
    <property type="component" value="Unassembled WGS sequence"/>
</dbReference>
<proteinExistence type="predicted"/>
<feature type="transmembrane region" description="Helical" evidence="1">
    <location>
        <begin position="165"/>
        <end position="181"/>
    </location>
</feature>
<comment type="caution">
    <text evidence="2">The sequence shown here is derived from an EMBL/GenBank/DDBJ whole genome shotgun (WGS) entry which is preliminary data.</text>
</comment>
<evidence type="ECO:0000313" key="3">
    <source>
        <dbReference type="Proteomes" id="UP000318833"/>
    </source>
</evidence>
<reference evidence="2 3" key="1">
    <citation type="submission" date="2019-07" db="EMBL/GenBank/DDBJ databases">
        <title>The draft genome sequence of Aquimarina algiphila M91.</title>
        <authorList>
            <person name="Meng X."/>
        </authorList>
    </citation>
    <scope>NUCLEOTIDE SEQUENCE [LARGE SCALE GENOMIC DNA]</scope>
    <source>
        <strain evidence="2 3">M91</strain>
    </source>
</reference>
<dbReference type="AlphaFoldDB" id="A0A554VK89"/>
<dbReference type="OrthoDB" id="1365379at2"/>
<evidence type="ECO:0000256" key="1">
    <source>
        <dbReference type="SAM" id="Phobius"/>
    </source>
</evidence>
<gene>
    <name evidence="2" type="ORF">FOF46_12605</name>
</gene>
<feature type="transmembrane region" description="Helical" evidence="1">
    <location>
        <begin position="40"/>
        <end position="64"/>
    </location>
</feature>
<keyword evidence="1" id="KW-0472">Membrane</keyword>
<dbReference type="RefSeq" id="WP_109434110.1">
    <property type="nucleotide sequence ID" value="NZ_CANMIK010000020.1"/>
</dbReference>
<keyword evidence="3" id="KW-1185">Reference proteome</keyword>
<keyword evidence="1" id="KW-1133">Transmembrane helix</keyword>
<evidence type="ECO:0008006" key="4">
    <source>
        <dbReference type="Google" id="ProtNLM"/>
    </source>
</evidence>
<dbReference type="EMBL" id="VLNR01000023">
    <property type="protein sequence ID" value="TSE08391.1"/>
    <property type="molecule type" value="Genomic_DNA"/>
</dbReference>
<name>A0A554VK89_9FLAO</name>
<feature type="transmembrane region" description="Helical" evidence="1">
    <location>
        <begin position="202"/>
        <end position="235"/>
    </location>
</feature>
<sequence length="263" mass="29548">MTLNNLLEKIENNTPLDFGEIFGKSIELFKKVWLQGMIHILLLMVVIIPLVLVMYVPIFALAGISGFENNYGEYGDYGYPSEELSIGFMLLFIVLVLVMSMVASAFQLGITAHFYRVCKQVDLGLPETSSYFMFLKGKYLGKVFTLAIAKFGITILAALLCYLPIFYVIVPLQLLVVVFAFNPDLSVSDLIKTSFKFGNKKWLLVFGLVWISSMLATTIGYIMCFVGVFATASFAMLPVYYVYKDTIGFGDDDSQNKEMLFVK</sequence>
<evidence type="ECO:0000313" key="2">
    <source>
        <dbReference type="EMBL" id="TSE08391.1"/>
    </source>
</evidence>
<protein>
    <recommendedName>
        <fullName evidence="4">DUF975 family protein</fullName>
    </recommendedName>
</protein>
<feature type="transmembrane region" description="Helical" evidence="1">
    <location>
        <begin position="84"/>
        <end position="106"/>
    </location>
</feature>
<keyword evidence="1" id="KW-0812">Transmembrane</keyword>
<accession>A0A554VK89</accession>